<keyword evidence="6" id="KW-1003">Cell membrane</keyword>
<gene>
    <name evidence="11" type="ORF">SAMN05660895_0833</name>
</gene>
<accession>A0A1I7N7M2</accession>
<organism evidence="11 12">
    <name type="scientific">Thermoflavifilum thermophilum</name>
    <dbReference type="NCBI Taxonomy" id="1393122"/>
    <lineage>
        <taxon>Bacteria</taxon>
        <taxon>Pseudomonadati</taxon>
        <taxon>Bacteroidota</taxon>
        <taxon>Chitinophagia</taxon>
        <taxon>Chitinophagales</taxon>
        <taxon>Chitinophagaceae</taxon>
        <taxon>Thermoflavifilum</taxon>
    </lineage>
</organism>
<dbReference type="STRING" id="1393122.SAMN05660895_0833"/>
<evidence type="ECO:0000256" key="5">
    <source>
        <dbReference type="ARBA" id="ARBA00022448"/>
    </source>
</evidence>
<dbReference type="Pfam" id="PF04973">
    <property type="entry name" value="NMN_transporter"/>
    <property type="match status" value="1"/>
</dbReference>
<evidence type="ECO:0000256" key="10">
    <source>
        <dbReference type="SAM" id="Phobius"/>
    </source>
</evidence>
<dbReference type="EMBL" id="FPCJ01000001">
    <property type="protein sequence ID" value="SFV30583.1"/>
    <property type="molecule type" value="Genomic_DNA"/>
</dbReference>
<feature type="transmembrane region" description="Helical" evidence="10">
    <location>
        <begin position="67"/>
        <end position="88"/>
    </location>
</feature>
<keyword evidence="9 10" id="KW-0472">Membrane</keyword>
<comment type="similarity">
    <text evidence="3">Belongs to the nicotinamide ribonucleoside (NR) uptake permease (TC 4.B.1) family.</text>
</comment>
<comment type="subcellular location">
    <subcellularLocation>
        <location evidence="2">Cell membrane</location>
        <topology evidence="2">Multi-pass membrane protein</topology>
    </subcellularLocation>
</comment>
<feature type="transmembrane region" description="Helical" evidence="10">
    <location>
        <begin position="109"/>
        <end position="127"/>
    </location>
</feature>
<feature type="transmembrane region" description="Helical" evidence="10">
    <location>
        <begin position="180"/>
        <end position="201"/>
    </location>
</feature>
<dbReference type="NCBIfam" id="TIGR01528">
    <property type="entry name" value="NMN_trans_PnuC"/>
    <property type="match status" value="1"/>
</dbReference>
<reference evidence="12" key="1">
    <citation type="submission" date="2016-10" db="EMBL/GenBank/DDBJ databases">
        <authorList>
            <person name="Varghese N."/>
            <person name="Submissions S."/>
        </authorList>
    </citation>
    <scope>NUCLEOTIDE SEQUENCE [LARGE SCALE GENOMIC DNA]</scope>
    <source>
        <strain evidence="12">DSM 14807</strain>
    </source>
</reference>
<evidence type="ECO:0000256" key="4">
    <source>
        <dbReference type="ARBA" id="ARBA00017522"/>
    </source>
</evidence>
<sequence length="221" mass="25851">MMNGLALQVEAFFAHVWQQLSWQEWVAVIFAVISVLCARANSIWVYPTGIVGILFSISLFVEEQNKLYPDAALNLYYLVMSIYGWYMWSRKDVDQQPKEPVSWASRREYVFAAVLFVTLWTGLYFWLKHYRINNVPGLDSFSSAMAATGMWLLARRKIENWIALLIADAVDIPMFYIKKLYLFCGLNIFYVIIAWLGFLAWKKIYHQQKLVSVSDCFQHVE</sequence>
<dbReference type="GO" id="GO:0034257">
    <property type="term" value="F:nicotinamide riboside transmembrane transporter activity"/>
    <property type="evidence" value="ECO:0007669"/>
    <property type="project" value="InterPro"/>
</dbReference>
<evidence type="ECO:0000313" key="12">
    <source>
        <dbReference type="Proteomes" id="UP000199537"/>
    </source>
</evidence>
<keyword evidence="8 10" id="KW-1133">Transmembrane helix</keyword>
<dbReference type="PANTHER" id="PTHR36122">
    <property type="entry name" value="NICOTINAMIDE RIBOSIDE TRANSPORTER PNUC"/>
    <property type="match status" value="1"/>
</dbReference>
<feature type="transmembrane region" description="Helical" evidence="10">
    <location>
        <begin position="20"/>
        <end position="38"/>
    </location>
</feature>
<feature type="transmembrane region" description="Helical" evidence="10">
    <location>
        <begin position="43"/>
        <end position="61"/>
    </location>
</feature>
<comment type="function">
    <text evidence="1">Required for nicotinamide riboside transport across the inner membrane.</text>
</comment>
<keyword evidence="5" id="KW-0813">Transport</keyword>
<protein>
    <recommendedName>
        <fullName evidence="4">Nicotinamide riboside transporter PnuC</fullName>
    </recommendedName>
</protein>
<name>A0A1I7N7M2_9BACT</name>
<dbReference type="AlphaFoldDB" id="A0A1I7N7M2"/>
<evidence type="ECO:0000256" key="2">
    <source>
        <dbReference type="ARBA" id="ARBA00004651"/>
    </source>
</evidence>
<dbReference type="PANTHER" id="PTHR36122:SF2">
    <property type="entry name" value="NICOTINAMIDE RIBOSIDE TRANSPORTER PNUC"/>
    <property type="match status" value="1"/>
</dbReference>
<evidence type="ECO:0000256" key="9">
    <source>
        <dbReference type="ARBA" id="ARBA00023136"/>
    </source>
</evidence>
<evidence type="ECO:0000256" key="3">
    <source>
        <dbReference type="ARBA" id="ARBA00006669"/>
    </source>
</evidence>
<evidence type="ECO:0000256" key="8">
    <source>
        <dbReference type="ARBA" id="ARBA00022989"/>
    </source>
</evidence>
<evidence type="ECO:0000313" key="11">
    <source>
        <dbReference type="EMBL" id="SFV30583.1"/>
    </source>
</evidence>
<evidence type="ECO:0000256" key="6">
    <source>
        <dbReference type="ARBA" id="ARBA00022475"/>
    </source>
</evidence>
<proteinExistence type="inferred from homology"/>
<dbReference type="GO" id="GO:0005886">
    <property type="term" value="C:plasma membrane"/>
    <property type="evidence" value="ECO:0007669"/>
    <property type="project" value="UniProtKB-SubCell"/>
</dbReference>
<keyword evidence="7 10" id="KW-0812">Transmembrane</keyword>
<evidence type="ECO:0000256" key="7">
    <source>
        <dbReference type="ARBA" id="ARBA00022692"/>
    </source>
</evidence>
<dbReference type="InterPro" id="IPR006419">
    <property type="entry name" value="NMN_transpt_PnuC"/>
</dbReference>
<evidence type="ECO:0000256" key="1">
    <source>
        <dbReference type="ARBA" id="ARBA00002672"/>
    </source>
</evidence>
<keyword evidence="12" id="KW-1185">Reference proteome</keyword>
<dbReference type="OrthoDB" id="9791248at2"/>
<dbReference type="Proteomes" id="UP000199537">
    <property type="component" value="Unassembled WGS sequence"/>
</dbReference>